<proteinExistence type="inferred from homology"/>
<organism evidence="4 5">
    <name type="scientific">Sporolactobacillus inulinus CASD</name>
    <dbReference type="NCBI Taxonomy" id="1069536"/>
    <lineage>
        <taxon>Bacteria</taxon>
        <taxon>Bacillati</taxon>
        <taxon>Bacillota</taxon>
        <taxon>Bacilli</taxon>
        <taxon>Bacillales</taxon>
        <taxon>Sporolactobacillaceae</taxon>
        <taxon>Sporolactobacillus</taxon>
    </lineage>
</organism>
<dbReference type="PANTHER" id="PTHR11527">
    <property type="entry name" value="HEAT-SHOCK PROTEIN 20 FAMILY MEMBER"/>
    <property type="match status" value="1"/>
</dbReference>
<dbReference type="EMBL" id="AFVQ02000049">
    <property type="protein sequence ID" value="KLI03244.1"/>
    <property type="molecule type" value="Genomic_DNA"/>
</dbReference>
<gene>
    <name evidence="4" type="ORF">SINU_03835</name>
</gene>
<evidence type="ECO:0000313" key="4">
    <source>
        <dbReference type="EMBL" id="KLI03244.1"/>
    </source>
</evidence>
<dbReference type="OrthoDB" id="9811615at2"/>
<accession>A0A0U1QR23</accession>
<evidence type="ECO:0000259" key="3">
    <source>
        <dbReference type="PROSITE" id="PS01031"/>
    </source>
</evidence>
<evidence type="ECO:0000256" key="2">
    <source>
        <dbReference type="RuleBase" id="RU003616"/>
    </source>
</evidence>
<name>A0A0U1QR23_9BACL</name>
<dbReference type="STRING" id="1069536.SINU_03835"/>
<dbReference type="Gene3D" id="2.60.40.790">
    <property type="match status" value="1"/>
</dbReference>
<keyword evidence="4" id="KW-0346">Stress response</keyword>
<comment type="similarity">
    <text evidence="1 2">Belongs to the small heat shock protein (HSP20) family.</text>
</comment>
<dbReference type="CDD" id="cd06471">
    <property type="entry name" value="ACD_LpsHSP_like"/>
    <property type="match status" value="1"/>
</dbReference>
<dbReference type="SUPFAM" id="SSF49764">
    <property type="entry name" value="HSP20-like chaperones"/>
    <property type="match status" value="1"/>
</dbReference>
<dbReference type="InterPro" id="IPR031107">
    <property type="entry name" value="Small_HSP"/>
</dbReference>
<keyword evidence="5" id="KW-1185">Reference proteome</keyword>
<dbReference type="InterPro" id="IPR008978">
    <property type="entry name" value="HSP20-like_chaperone"/>
</dbReference>
<dbReference type="Pfam" id="PF00011">
    <property type="entry name" value="HSP20"/>
    <property type="match status" value="1"/>
</dbReference>
<reference evidence="4 5" key="1">
    <citation type="journal article" date="2011" name="J. Bacteriol.">
        <title>Draft genome sequence of Sporolactobacillus inulinus strain CASD, an efficient D-lactic acid-producing bacterium with high-concentration lactate tolerance capability.</title>
        <authorList>
            <person name="Yu B."/>
            <person name="Su F."/>
            <person name="Wang L."/>
            <person name="Xu K."/>
            <person name="Zhao B."/>
            <person name="Xu P."/>
        </authorList>
    </citation>
    <scope>NUCLEOTIDE SEQUENCE [LARGE SCALE GENOMIC DNA]</scope>
    <source>
        <strain evidence="4 5">CASD</strain>
    </source>
</reference>
<evidence type="ECO:0000256" key="1">
    <source>
        <dbReference type="PROSITE-ProRule" id="PRU00285"/>
    </source>
</evidence>
<dbReference type="Proteomes" id="UP000035553">
    <property type="component" value="Unassembled WGS sequence"/>
</dbReference>
<evidence type="ECO:0000313" key="5">
    <source>
        <dbReference type="Proteomes" id="UP000035553"/>
    </source>
</evidence>
<dbReference type="RefSeq" id="WP_047034835.1">
    <property type="nucleotide sequence ID" value="NZ_AFVQ02000049.1"/>
</dbReference>
<sequence>MATLYPTRKDHDGFFDFLPSWFDEWGHNFSRNNSLQSFAADVQERPDAYDVKMDLPGFSKENIHIDFSQGVLTVDASREQRSNEKAEDGSFIRKERATGSYTRRFMFDGVNEDAIRAEFSNGVLGITLPKKENKKADRKEININ</sequence>
<comment type="caution">
    <text evidence="4">The sequence shown here is derived from an EMBL/GenBank/DDBJ whole genome shotgun (WGS) entry which is preliminary data.</text>
</comment>
<dbReference type="AlphaFoldDB" id="A0A0U1QR23"/>
<protein>
    <submittedName>
        <fullName evidence="4">Heat shock protein, Hsp20 family</fullName>
    </submittedName>
</protein>
<feature type="domain" description="SHSP" evidence="3">
    <location>
        <begin position="29"/>
        <end position="144"/>
    </location>
</feature>
<dbReference type="PROSITE" id="PS01031">
    <property type="entry name" value="SHSP"/>
    <property type="match status" value="1"/>
</dbReference>
<dbReference type="InterPro" id="IPR002068">
    <property type="entry name" value="A-crystallin/Hsp20_dom"/>
</dbReference>